<gene>
    <name evidence="2" type="ORF">GM658_21825</name>
</gene>
<feature type="region of interest" description="Disordered" evidence="1">
    <location>
        <begin position="1"/>
        <end position="28"/>
    </location>
</feature>
<accession>A0A6L6QM63</accession>
<comment type="caution">
    <text evidence="2">The sequence shown here is derived from an EMBL/GenBank/DDBJ whole genome shotgun (WGS) entry which is preliminary data.</text>
</comment>
<dbReference type="Proteomes" id="UP000472320">
    <property type="component" value="Unassembled WGS sequence"/>
</dbReference>
<dbReference type="OrthoDB" id="1495661at2"/>
<protein>
    <submittedName>
        <fullName evidence="2">Uncharacterized protein</fullName>
    </submittedName>
</protein>
<evidence type="ECO:0000313" key="3">
    <source>
        <dbReference type="Proteomes" id="UP000472320"/>
    </source>
</evidence>
<dbReference type="EMBL" id="WNKX01000020">
    <property type="protein sequence ID" value="MTW13250.1"/>
    <property type="molecule type" value="Genomic_DNA"/>
</dbReference>
<organism evidence="2 3">
    <name type="scientific">Massilia eburnea</name>
    <dbReference type="NCBI Taxonomy" id="1776165"/>
    <lineage>
        <taxon>Bacteria</taxon>
        <taxon>Pseudomonadati</taxon>
        <taxon>Pseudomonadota</taxon>
        <taxon>Betaproteobacteria</taxon>
        <taxon>Burkholderiales</taxon>
        <taxon>Oxalobacteraceae</taxon>
        <taxon>Telluria group</taxon>
        <taxon>Massilia</taxon>
    </lineage>
</organism>
<name>A0A6L6QM63_9BURK</name>
<keyword evidence="3" id="KW-1185">Reference proteome</keyword>
<proteinExistence type="predicted"/>
<evidence type="ECO:0000256" key="1">
    <source>
        <dbReference type="SAM" id="MobiDB-lite"/>
    </source>
</evidence>
<sequence>MPKVPQKISGKQRTTADNSGKQRKTAAPFSGNDIRSLARYQCHFRPNACDRKTFGEDLGDLRLGEALYSAIESSLSTISSHWESFSLNTEDILHQIMENAYPSSSAFDDALSSFGGSRDVFSERFAKEVARQYLRGKLNFDIADSAINALSGWTPLEDFSACCWAIYRAFDEGEYLHQGQAAGTNEELFTRPMLKKAMAEFFPDEAS</sequence>
<dbReference type="AlphaFoldDB" id="A0A6L6QM63"/>
<feature type="compositionally biased region" description="Polar residues" evidence="1">
    <location>
        <begin position="9"/>
        <end position="19"/>
    </location>
</feature>
<evidence type="ECO:0000313" key="2">
    <source>
        <dbReference type="EMBL" id="MTW13250.1"/>
    </source>
</evidence>
<reference evidence="2 3" key="1">
    <citation type="submission" date="2019-11" db="EMBL/GenBank/DDBJ databases">
        <title>Type strains purchased from KCTC, JCM and DSMZ.</title>
        <authorList>
            <person name="Lu H."/>
        </authorList>
    </citation>
    <scope>NUCLEOTIDE SEQUENCE [LARGE SCALE GENOMIC DNA]</scope>
    <source>
        <strain evidence="2 3">JCM 31587</strain>
    </source>
</reference>